<evidence type="ECO:0000313" key="3">
    <source>
        <dbReference type="Proteomes" id="UP000800040"/>
    </source>
</evidence>
<dbReference type="Proteomes" id="UP000800040">
    <property type="component" value="Unassembled WGS sequence"/>
</dbReference>
<dbReference type="InterPro" id="IPR046896">
    <property type="entry name" value="Cup1-like_N"/>
</dbReference>
<organism evidence="2 3">
    <name type="scientific">Decorospora gaudefroyi</name>
    <dbReference type="NCBI Taxonomy" id="184978"/>
    <lineage>
        <taxon>Eukaryota</taxon>
        <taxon>Fungi</taxon>
        <taxon>Dikarya</taxon>
        <taxon>Ascomycota</taxon>
        <taxon>Pezizomycotina</taxon>
        <taxon>Dothideomycetes</taxon>
        <taxon>Pleosporomycetidae</taxon>
        <taxon>Pleosporales</taxon>
        <taxon>Pleosporineae</taxon>
        <taxon>Pleosporaceae</taxon>
        <taxon>Decorospora</taxon>
    </lineage>
</organism>
<dbReference type="Pfam" id="PF20263">
    <property type="entry name" value="LYRM2-like"/>
    <property type="match status" value="1"/>
</dbReference>
<feature type="domain" description="LYR motif-containing protein Cup1-like N-terminal" evidence="1">
    <location>
        <begin position="17"/>
        <end position="127"/>
    </location>
</feature>
<dbReference type="CDD" id="cd20273">
    <property type="entry name" value="Complex1_LYR_unchar"/>
    <property type="match status" value="1"/>
</dbReference>
<dbReference type="OrthoDB" id="5521299at2759"/>
<sequence>MPTPAPALASPRKPIHLLRALLRESSYLPDATARLYFRRYVVSRFKAYHPRENATASVRVQAVERYRHQGFKRRQLAIIHERTRPLLRKGQKALNFLRRANQGEIPCLQKVLFFAYGRMGKRKYALLDNLLRPDPIMDNSAPPPDMGYPTPLQALYYSNERCLQFFDAPKPSSSKTHYTIEISNRYSRLRAVVRSQHQKGLGLHKEIKSPYLKTPINNIWERPMPINRARNNVRRWYAKTLTKLLPPLPSDEWDNIHAMMVGEKRISLVKRRERGLDASLEAATEDERFASAVEAAIALDKPSRADKPAGMQRPHAVTPKFMRKLYTSILVLCCKLEYDEQHKAWKAVWGERLKHIKTSLYTVPTDESLFAGVDSKGRLLQTAKEHDVDRSSRVQPRNAEGEYVRFPFFTDYLPADHPLQKELHDWKRKRAAVAQAEKRKVPGGAAPP</sequence>
<gene>
    <name evidence="2" type="ORF">BDW02DRAFT_493580</name>
</gene>
<protein>
    <recommendedName>
        <fullName evidence="1">LYR motif-containing protein Cup1-like N-terminal domain-containing protein</fullName>
    </recommendedName>
</protein>
<keyword evidence="3" id="KW-1185">Reference proteome</keyword>
<dbReference type="EMBL" id="ML975273">
    <property type="protein sequence ID" value="KAF1836415.1"/>
    <property type="molecule type" value="Genomic_DNA"/>
</dbReference>
<dbReference type="AlphaFoldDB" id="A0A6A5KE60"/>
<evidence type="ECO:0000313" key="2">
    <source>
        <dbReference type="EMBL" id="KAF1836415.1"/>
    </source>
</evidence>
<proteinExistence type="predicted"/>
<reference evidence="2" key="1">
    <citation type="submission" date="2020-01" db="EMBL/GenBank/DDBJ databases">
        <authorList>
            <consortium name="DOE Joint Genome Institute"/>
            <person name="Haridas S."/>
            <person name="Albert R."/>
            <person name="Binder M."/>
            <person name="Bloem J."/>
            <person name="Labutti K."/>
            <person name="Salamov A."/>
            <person name="Andreopoulos B."/>
            <person name="Baker S.E."/>
            <person name="Barry K."/>
            <person name="Bills G."/>
            <person name="Bluhm B.H."/>
            <person name="Cannon C."/>
            <person name="Castanera R."/>
            <person name="Culley D.E."/>
            <person name="Daum C."/>
            <person name="Ezra D."/>
            <person name="Gonzalez J.B."/>
            <person name="Henrissat B."/>
            <person name="Kuo A."/>
            <person name="Liang C."/>
            <person name="Lipzen A."/>
            <person name="Lutzoni F."/>
            <person name="Magnuson J."/>
            <person name="Mondo S."/>
            <person name="Nolan M."/>
            <person name="Ohm R."/>
            <person name="Pangilinan J."/>
            <person name="Park H.-J."/>
            <person name="Ramirez L."/>
            <person name="Alfaro M."/>
            <person name="Sun H."/>
            <person name="Tritt A."/>
            <person name="Yoshinaga Y."/>
            <person name="Zwiers L.-H."/>
            <person name="Turgeon B.G."/>
            <person name="Goodwin S.B."/>
            <person name="Spatafora J.W."/>
            <person name="Crous P.W."/>
            <person name="Grigoriev I.V."/>
        </authorList>
    </citation>
    <scope>NUCLEOTIDE SEQUENCE</scope>
    <source>
        <strain evidence="2">P77</strain>
    </source>
</reference>
<accession>A0A6A5KE60</accession>
<name>A0A6A5KE60_9PLEO</name>
<evidence type="ECO:0000259" key="1">
    <source>
        <dbReference type="Pfam" id="PF20263"/>
    </source>
</evidence>